<dbReference type="InterPro" id="IPR029787">
    <property type="entry name" value="Nucleotide_cyclase"/>
</dbReference>
<dbReference type="GO" id="GO:0009190">
    <property type="term" value="P:cyclic nucleotide biosynthetic process"/>
    <property type="evidence" value="ECO:0007669"/>
    <property type="project" value="InterPro"/>
</dbReference>
<evidence type="ECO:0000313" key="5">
    <source>
        <dbReference type="Proteomes" id="UP000653472"/>
    </source>
</evidence>
<dbReference type="AlphaFoldDB" id="A0A969WBW6"/>
<dbReference type="GO" id="GO:0005737">
    <property type="term" value="C:cytoplasm"/>
    <property type="evidence" value="ECO:0007669"/>
    <property type="project" value="TreeGrafter"/>
</dbReference>
<comment type="caution">
    <text evidence="4">The sequence shown here is derived from an EMBL/GenBank/DDBJ whole genome shotgun (WGS) entry which is preliminary data.</text>
</comment>
<dbReference type="SUPFAM" id="SSF48452">
    <property type="entry name" value="TPR-like"/>
    <property type="match status" value="1"/>
</dbReference>
<reference evidence="4" key="1">
    <citation type="submission" date="2020-03" db="EMBL/GenBank/DDBJ databases">
        <title>Solimonas marina sp. nov., isolated from deep seawater of the Pacific Ocean.</title>
        <authorList>
            <person name="Liu X."/>
            <person name="Lai Q."/>
            <person name="Sun F."/>
            <person name="Gai Y."/>
            <person name="Li G."/>
            <person name="Shao Z."/>
        </authorList>
    </citation>
    <scope>NUCLEOTIDE SEQUENCE</scope>
    <source>
        <strain evidence="4">C16B3</strain>
    </source>
</reference>
<organism evidence="4 5">
    <name type="scientific">Solimonas marina</name>
    <dbReference type="NCBI Taxonomy" id="2714601"/>
    <lineage>
        <taxon>Bacteria</taxon>
        <taxon>Pseudomonadati</taxon>
        <taxon>Pseudomonadota</taxon>
        <taxon>Gammaproteobacteria</taxon>
        <taxon>Nevskiales</taxon>
        <taxon>Nevskiaceae</taxon>
        <taxon>Solimonas</taxon>
    </lineage>
</organism>
<keyword evidence="5" id="KW-1185">Reference proteome</keyword>
<gene>
    <name evidence="4" type="ORF">G7Y82_15450</name>
</gene>
<dbReference type="PANTHER" id="PTHR16305">
    <property type="entry name" value="TESTICULAR SOLUBLE ADENYLYL CYCLASE"/>
    <property type="match status" value="1"/>
</dbReference>
<evidence type="ECO:0000256" key="2">
    <source>
        <dbReference type="ARBA" id="ARBA00022840"/>
    </source>
</evidence>
<name>A0A969WBW6_9GAMM</name>
<dbReference type="GO" id="GO:0005524">
    <property type="term" value="F:ATP binding"/>
    <property type="evidence" value="ECO:0007669"/>
    <property type="project" value="UniProtKB-KW"/>
</dbReference>
<keyword evidence="1" id="KW-0547">Nucleotide-binding</keyword>
<feature type="domain" description="Guanylate cyclase" evidence="3">
    <location>
        <begin position="60"/>
        <end position="192"/>
    </location>
</feature>
<dbReference type="Gene3D" id="3.40.50.300">
    <property type="entry name" value="P-loop containing nucleotide triphosphate hydrolases"/>
    <property type="match status" value="1"/>
</dbReference>
<dbReference type="SUPFAM" id="SSF55073">
    <property type="entry name" value="Nucleotide cyclase"/>
    <property type="match status" value="1"/>
</dbReference>
<dbReference type="RefSeq" id="WP_168149034.1">
    <property type="nucleotide sequence ID" value="NZ_JAAVXB010000009.1"/>
</dbReference>
<dbReference type="Pfam" id="PF00211">
    <property type="entry name" value="Guanylate_cyc"/>
    <property type="match status" value="1"/>
</dbReference>
<evidence type="ECO:0000256" key="1">
    <source>
        <dbReference type="ARBA" id="ARBA00022741"/>
    </source>
</evidence>
<dbReference type="PANTHER" id="PTHR16305:SF28">
    <property type="entry name" value="GUANYLATE CYCLASE DOMAIN-CONTAINING PROTEIN"/>
    <property type="match status" value="1"/>
</dbReference>
<dbReference type="InterPro" id="IPR041664">
    <property type="entry name" value="AAA_16"/>
</dbReference>
<dbReference type="Gene3D" id="3.30.70.1230">
    <property type="entry name" value="Nucleotide cyclase"/>
    <property type="match status" value="1"/>
</dbReference>
<dbReference type="PROSITE" id="PS50125">
    <property type="entry name" value="GUANYLATE_CYCLASE_2"/>
    <property type="match status" value="1"/>
</dbReference>
<protein>
    <submittedName>
        <fullName evidence="4">AAA family ATPase</fullName>
    </submittedName>
</protein>
<dbReference type="EMBL" id="JAAVXB010000009">
    <property type="protein sequence ID" value="NKF23713.1"/>
    <property type="molecule type" value="Genomic_DNA"/>
</dbReference>
<dbReference type="InterPro" id="IPR011990">
    <property type="entry name" value="TPR-like_helical_dom_sf"/>
</dbReference>
<evidence type="ECO:0000259" key="3">
    <source>
        <dbReference type="PROSITE" id="PS50125"/>
    </source>
</evidence>
<dbReference type="Pfam" id="PF13191">
    <property type="entry name" value="AAA_16"/>
    <property type="match status" value="1"/>
</dbReference>
<dbReference type="SMART" id="SM00044">
    <property type="entry name" value="CYCc"/>
    <property type="match status" value="1"/>
</dbReference>
<accession>A0A969WBW6</accession>
<dbReference type="InterPro" id="IPR001054">
    <property type="entry name" value="A/G_cyclase"/>
</dbReference>
<dbReference type="SMART" id="SM00382">
    <property type="entry name" value="AAA"/>
    <property type="match status" value="1"/>
</dbReference>
<sequence>MKACTSCHAQNAVDARYCNQCGTRLGDDGAAPAVAAYTPPHLRDGALRSAGIAGERKQVTVLFADIKGSTRLAEQAGAERWHAVLDRVFTLLGQAVHRYDGTINQYTGDGVMALFGAPLALEDHALHAALAALDMQQLVRRYADDLRLAHGLNLSMRIGLNSGEVVVGRIGDDLRQDYTAQGPTVHLAARLESLCEPGRVYVSQASARQLEGYCRLRALGAAQLPGYDQPQAVFELEAVERSPARLRRSLARSDSPFLGRQHEFERLRAALQAVSDGRGRVLAVVGDAGLGKSRLCHEFTEQCARDGIVVHRCSAVPYARRVPLLPVRELLRSRLGVPATADDAQARQWIAGALALEGSEAVQMLPQVLEFLGIAEAPLRGAVEAPADLQARMLDLLAEYLCCGPRKVLLVEDLHFLDPATEAFLERLAQAARRASCLLLLNYRPQAVLARIEVDETLRLRALDDADLRALASTLLGPHPSLQAIVDTLVTRAAGHPYFVEEAVLALADGGWLQGTPRAWTLGRALDAWPLPDSVQALLAARIDRLAPALRALLQTAAVIGQQFDAALLAAAAREDLHAVEAQLQALADAGLVRAEADHWSFVHPLLQDVAYRTQLDVARRAVHATLAGLLERRHGAADAPHEVSEQPCEAATAIAYHWRRAGEMARAGRWGLHAAQWMQARNFDTATELCRTAIADLDRAGDDLQVRAAGVRGRAMLIRLSQFSAVDDDEIERAYRDAQSLAATDAAGQIELQLSYGNRQLYLGRADAAAQIHEQAVTRAMASGQAALINRFRLTVLMSFHGAGRLRQVLTLLDRAGDDWRSRPVDAENYMSRAYYGMMIGWMGQLDAARTHLRDAMQVAAVENGRAMSWMHQGLVDLALLSGEFSAALPAAETGMRIAADAGSPFLRALALRAYGLALALDEQCDEAVDALREALPATAPGALAHAYQAPTLATLALVEQLSEHDAVARQLAQQACHSARAAGSRVWEILALLVWLRGVGDSASRDEIGTALQRVRELLDFTGADGLRPWLSLAEAQHDPANAAALAERARAGFVAIGAQAYAEQPPFAHWPAVSGGADVPA</sequence>
<dbReference type="CDD" id="cd07302">
    <property type="entry name" value="CHD"/>
    <property type="match status" value="1"/>
</dbReference>
<dbReference type="GO" id="GO:0035556">
    <property type="term" value="P:intracellular signal transduction"/>
    <property type="evidence" value="ECO:0007669"/>
    <property type="project" value="InterPro"/>
</dbReference>
<dbReference type="GO" id="GO:0004016">
    <property type="term" value="F:adenylate cyclase activity"/>
    <property type="evidence" value="ECO:0007669"/>
    <property type="project" value="UniProtKB-ARBA"/>
</dbReference>
<dbReference type="Proteomes" id="UP000653472">
    <property type="component" value="Unassembled WGS sequence"/>
</dbReference>
<proteinExistence type="predicted"/>
<dbReference type="InterPro" id="IPR003593">
    <property type="entry name" value="AAA+_ATPase"/>
</dbReference>
<dbReference type="SUPFAM" id="SSF52540">
    <property type="entry name" value="P-loop containing nucleoside triphosphate hydrolases"/>
    <property type="match status" value="1"/>
</dbReference>
<keyword evidence="2" id="KW-0067">ATP-binding</keyword>
<dbReference type="InterPro" id="IPR027417">
    <property type="entry name" value="P-loop_NTPase"/>
</dbReference>
<evidence type="ECO:0000313" key="4">
    <source>
        <dbReference type="EMBL" id="NKF23713.1"/>
    </source>
</evidence>